<feature type="domain" description="DNA repair protein rhp7 treble clef" evidence="2">
    <location>
        <begin position="122"/>
        <end position="158"/>
    </location>
</feature>
<evidence type="ECO:0000313" key="5">
    <source>
        <dbReference type="Proteomes" id="UP001212411"/>
    </source>
</evidence>
<feature type="compositionally biased region" description="Polar residues" evidence="1">
    <location>
        <begin position="37"/>
        <end position="50"/>
    </location>
</feature>
<dbReference type="Gene3D" id="3.80.10.10">
    <property type="entry name" value="Ribonuclease Inhibitor"/>
    <property type="match status" value="1"/>
</dbReference>
<feature type="compositionally biased region" description="Basic residues" evidence="1">
    <location>
        <begin position="77"/>
        <end position="89"/>
    </location>
</feature>
<dbReference type="SUPFAM" id="SSF52047">
    <property type="entry name" value="RNI-like"/>
    <property type="match status" value="1"/>
</dbReference>
<name>A0AAE9WEY0_9SCHI</name>
<organism evidence="4 5">
    <name type="scientific">Schizosaccharomyces osmophilus</name>
    <dbReference type="NCBI Taxonomy" id="2545709"/>
    <lineage>
        <taxon>Eukaryota</taxon>
        <taxon>Fungi</taxon>
        <taxon>Dikarya</taxon>
        <taxon>Ascomycota</taxon>
        <taxon>Taphrinomycotina</taxon>
        <taxon>Schizosaccharomycetes</taxon>
        <taxon>Schizosaccharomycetales</taxon>
        <taxon>Schizosaccharomycetaceae</taxon>
        <taxon>Schizosaccharomyces</taxon>
    </lineage>
</organism>
<dbReference type="PANTHER" id="PTHR13318:SF95">
    <property type="entry name" value="F-BOX PROTEIN YLR352W"/>
    <property type="match status" value="1"/>
</dbReference>
<evidence type="ECO:0000259" key="2">
    <source>
        <dbReference type="Pfam" id="PF23550"/>
    </source>
</evidence>
<dbReference type="PANTHER" id="PTHR13318">
    <property type="entry name" value="PARTNER OF PAIRED, ISOFORM B-RELATED"/>
    <property type="match status" value="1"/>
</dbReference>
<dbReference type="SMART" id="SM00367">
    <property type="entry name" value="LRR_CC"/>
    <property type="match status" value="7"/>
</dbReference>
<protein>
    <submittedName>
        <fullName evidence="4">Rad7-like protein Rhp7</fullName>
    </submittedName>
</protein>
<feature type="domain" description="F-box/LRR-repeat protein 15-like leucin rich repeat" evidence="3">
    <location>
        <begin position="305"/>
        <end position="502"/>
    </location>
</feature>
<dbReference type="GO" id="GO:0019005">
    <property type="term" value="C:SCF ubiquitin ligase complex"/>
    <property type="evidence" value="ECO:0007669"/>
    <property type="project" value="TreeGrafter"/>
</dbReference>
<dbReference type="KEGG" id="som:SOMG_02551"/>
<proteinExistence type="predicted"/>
<dbReference type="EMBL" id="CP115612">
    <property type="protein sequence ID" value="WBW74518.1"/>
    <property type="molecule type" value="Genomic_DNA"/>
</dbReference>
<evidence type="ECO:0000313" key="4">
    <source>
        <dbReference type="EMBL" id="WBW74518.1"/>
    </source>
</evidence>
<keyword evidence="5" id="KW-1185">Reference proteome</keyword>
<evidence type="ECO:0000259" key="3">
    <source>
        <dbReference type="Pfam" id="PF25372"/>
    </source>
</evidence>
<dbReference type="InterPro" id="IPR032675">
    <property type="entry name" value="LRR_dom_sf"/>
</dbReference>
<dbReference type="AlphaFoldDB" id="A0AAE9WEY0"/>
<reference evidence="4 5" key="1">
    <citation type="journal article" date="2023" name="G3 (Bethesda)">
        <title>A high-quality reference genome for the fission yeast Schizosaccharomyces osmophilus.</title>
        <authorList>
            <person name="Jia G.S."/>
            <person name="Zhang W.C."/>
            <person name="Liang Y."/>
            <person name="Liu X.H."/>
            <person name="Rhind N."/>
            <person name="Pidoux A."/>
            <person name="Brysch-Herzberg M."/>
            <person name="Du L.L."/>
        </authorList>
    </citation>
    <scope>NUCLEOTIDE SEQUENCE [LARGE SCALE GENOMIC DNA]</scope>
    <source>
        <strain evidence="4 5">CBS 15793</strain>
    </source>
</reference>
<dbReference type="InterPro" id="IPR006553">
    <property type="entry name" value="Leu-rich_rpt_Cys-con_subtyp"/>
</dbReference>
<dbReference type="InterPro" id="IPR056451">
    <property type="entry name" value="Znf_Tbcl_Rhp7"/>
</dbReference>
<dbReference type="InterPro" id="IPR057207">
    <property type="entry name" value="FBXL15_LRR"/>
</dbReference>
<accession>A0AAE9WEY0</accession>
<sequence length="565" mass="63156">MSRGSRVRGPNSALTEFLRSQGINTSALGRARPPSPESTTEQTDQDSITPINEAVETPFPEETPLIETTTVQLQRPPRSRGRSVKKKKKPLEEDNNDDDSDYNVNSGFRRAGFSYKSRESAGKLDFCVHCQCRFTITPYSKYSEKENGWLCYPCSRGAEEQQVPEIHTRKRRAMTRKKAAAATMDEELNVPKLQDLCICIIAEYIHDIEALGDIGQINMDKISQIISKNRSLDDTTVQLFLTGDQTELRLYDCSRLTAEALLQIVQYCPRLHTLHLTFCGQMKDGVLDLYSEKLTELKDLTINGAFLVSTDTWISFFKKRGPQLTRLEITDTAKVRSSVINAIADYCPNLTTLTLSRIFYMDDECVRLLSGCKNLTTLRIESPGETVTDGSVLDVLNQIGSGLQTLSLAGCSKLTDEVLRQGIGPCCGRLRNLDLSGLSELTDDEAASMFGSWNVQSGLETLSLRRCLGLGDRTVRAVLVNSGHSLSSLDLNGLAYVTSNSLQYLATFPLPRLQTLDVSWIRDMNDKLVCEFEENKPTLEKLLVWGNNHVLMPTKRLLLIGREVQ</sequence>
<dbReference type="RefSeq" id="XP_056038761.1">
    <property type="nucleotide sequence ID" value="XM_056181343.1"/>
</dbReference>
<dbReference type="Proteomes" id="UP001212411">
    <property type="component" value="Chromosome 2"/>
</dbReference>
<gene>
    <name evidence="4" type="primary">rhp7</name>
    <name evidence="4" type="ORF">SOMG_02551</name>
</gene>
<evidence type="ECO:0000256" key="1">
    <source>
        <dbReference type="SAM" id="MobiDB-lite"/>
    </source>
</evidence>
<dbReference type="GeneID" id="80876032"/>
<dbReference type="Pfam" id="PF23550">
    <property type="entry name" value="zf_Tbcl_Rhp7"/>
    <property type="match status" value="1"/>
</dbReference>
<dbReference type="GO" id="GO:0031146">
    <property type="term" value="P:SCF-dependent proteasomal ubiquitin-dependent protein catabolic process"/>
    <property type="evidence" value="ECO:0007669"/>
    <property type="project" value="TreeGrafter"/>
</dbReference>
<dbReference type="Pfam" id="PF25372">
    <property type="entry name" value="DUF7885"/>
    <property type="match status" value="1"/>
</dbReference>
<feature type="region of interest" description="Disordered" evidence="1">
    <location>
        <begin position="1"/>
        <end position="105"/>
    </location>
</feature>